<dbReference type="AlphaFoldDB" id="A0A0P0VVW6"/>
<sequence>MEVCIDGALGAKATGRLPLVKSGRFKRLWQDAEKQDVPRSFGFVFFFGCVLLLVEHFSSFDAKRAQKFGKSRAQIKGNQITYPCQY</sequence>
<evidence type="ECO:0000313" key="2">
    <source>
        <dbReference type="EMBL" id="BAS83311.1"/>
    </source>
</evidence>
<evidence type="ECO:0000256" key="1">
    <source>
        <dbReference type="SAM" id="Phobius"/>
    </source>
</evidence>
<reference evidence="2 3" key="3">
    <citation type="journal article" date="2013" name="Rice">
        <title>Improvement of the Oryza sativa Nipponbare reference genome using next generation sequence and optical map data.</title>
        <authorList>
            <person name="Kawahara Y."/>
            <person name="de la Bastide M."/>
            <person name="Hamilton J.P."/>
            <person name="Kanamori H."/>
            <person name="McCombie W.R."/>
            <person name="Ouyang S."/>
            <person name="Schwartz D.C."/>
            <person name="Tanaka T."/>
            <person name="Wu J."/>
            <person name="Zhou S."/>
            <person name="Childs K.L."/>
            <person name="Davidson R.M."/>
            <person name="Lin H."/>
            <person name="Quesada-Ocampo L."/>
            <person name="Vaillancourt B."/>
            <person name="Sakai H."/>
            <person name="Lee S.S."/>
            <person name="Kim J."/>
            <person name="Numa H."/>
            <person name="Itoh T."/>
            <person name="Buell C.R."/>
            <person name="Matsumoto T."/>
        </authorList>
    </citation>
    <scope>NUCLEOTIDE SEQUENCE [LARGE SCALE GENOMIC DNA]</scope>
    <source>
        <strain evidence="3">cv. Nipponbare</strain>
    </source>
</reference>
<name>A0A0P0VVW6_ORYSJ</name>
<keyword evidence="1" id="KW-1133">Transmembrane helix</keyword>
<gene>
    <name evidence="2" type="ordered locus">Os03g0254475</name>
    <name evidence="2" type="ORF">OSNPB_030254475</name>
</gene>
<dbReference type="Proteomes" id="UP000059680">
    <property type="component" value="Chromosome 3"/>
</dbReference>
<dbReference type="InParanoid" id="A0A0P0VVW6"/>
<reference evidence="3" key="1">
    <citation type="journal article" date="2005" name="Nature">
        <title>The map-based sequence of the rice genome.</title>
        <authorList>
            <consortium name="International rice genome sequencing project (IRGSP)"/>
            <person name="Matsumoto T."/>
            <person name="Wu J."/>
            <person name="Kanamori H."/>
            <person name="Katayose Y."/>
            <person name="Fujisawa M."/>
            <person name="Namiki N."/>
            <person name="Mizuno H."/>
            <person name="Yamamoto K."/>
            <person name="Antonio B.A."/>
            <person name="Baba T."/>
            <person name="Sakata K."/>
            <person name="Nagamura Y."/>
            <person name="Aoki H."/>
            <person name="Arikawa K."/>
            <person name="Arita K."/>
            <person name="Bito T."/>
            <person name="Chiden Y."/>
            <person name="Fujitsuka N."/>
            <person name="Fukunaka R."/>
            <person name="Hamada M."/>
            <person name="Harada C."/>
            <person name="Hayashi A."/>
            <person name="Hijishita S."/>
            <person name="Honda M."/>
            <person name="Hosokawa S."/>
            <person name="Ichikawa Y."/>
            <person name="Idonuma A."/>
            <person name="Iijima M."/>
            <person name="Ikeda M."/>
            <person name="Ikeno M."/>
            <person name="Ito K."/>
            <person name="Ito S."/>
            <person name="Ito T."/>
            <person name="Ito Y."/>
            <person name="Ito Y."/>
            <person name="Iwabuchi A."/>
            <person name="Kamiya K."/>
            <person name="Karasawa W."/>
            <person name="Kurita K."/>
            <person name="Katagiri S."/>
            <person name="Kikuta A."/>
            <person name="Kobayashi H."/>
            <person name="Kobayashi N."/>
            <person name="Machita K."/>
            <person name="Maehara T."/>
            <person name="Masukawa M."/>
            <person name="Mizubayashi T."/>
            <person name="Mukai Y."/>
            <person name="Nagasaki H."/>
            <person name="Nagata Y."/>
            <person name="Naito S."/>
            <person name="Nakashima M."/>
            <person name="Nakama Y."/>
            <person name="Nakamichi Y."/>
            <person name="Nakamura M."/>
            <person name="Meguro A."/>
            <person name="Negishi M."/>
            <person name="Ohta I."/>
            <person name="Ohta T."/>
            <person name="Okamoto M."/>
            <person name="Ono N."/>
            <person name="Saji S."/>
            <person name="Sakaguchi M."/>
            <person name="Sakai K."/>
            <person name="Shibata M."/>
            <person name="Shimokawa T."/>
            <person name="Song J."/>
            <person name="Takazaki Y."/>
            <person name="Terasawa K."/>
            <person name="Tsugane M."/>
            <person name="Tsuji K."/>
            <person name="Ueda S."/>
            <person name="Waki K."/>
            <person name="Yamagata H."/>
            <person name="Yamamoto M."/>
            <person name="Yamamoto S."/>
            <person name="Yamane H."/>
            <person name="Yoshiki S."/>
            <person name="Yoshihara R."/>
            <person name="Yukawa K."/>
            <person name="Zhong H."/>
            <person name="Yano M."/>
            <person name="Yuan Q."/>
            <person name="Ouyang S."/>
            <person name="Liu J."/>
            <person name="Jones K.M."/>
            <person name="Gansberger K."/>
            <person name="Moffat K."/>
            <person name="Hill J."/>
            <person name="Bera J."/>
            <person name="Fadrosh D."/>
            <person name="Jin S."/>
            <person name="Johri S."/>
            <person name="Kim M."/>
            <person name="Overton L."/>
            <person name="Reardon M."/>
            <person name="Tsitrin T."/>
            <person name="Vuong H."/>
            <person name="Weaver B."/>
            <person name="Ciecko A."/>
            <person name="Tallon L."/>
            <person name="Jackson J."/>
            <person name="Pai G."/>
            <person name="Aken S.V."/>
            <person name="Utterback T."/>
            <person name="Reidmuller S."/>
            <person name="Feldblyum T."/>
            <person name="Hsiao J."/>
            <person name="Zismann V."/>
            <person name="Iobst S."/>
            <person name="de Vazeille A.R."/>
            <person name="Buell C.R."/>
            <person name="Ying K."/>
            <person name="Li Y."/>
            <person name="Lu T."/>
            <person name="Huang Y."/>
            <person name="Zhao Q."/>
            <person name="Feng Q."/>
            <person name="Zhang L."/>
            <person name="Zhu J."/>
            <person name="Weng Q."/>
            <person name="Mu J."/>
            <person name="Lu Y."/>
            <person name="Fan D."/>
            <person name="Liu Y."/>
            <person name="Guan J."/>
            <person name="Zhang Y."/>
            <person name="Yu S."/>
            <person name="Liu X."/>
            <person name="Zhang Y."/>
            <person name="Hong G."/>
            <person name="Han B."/>
            <person name="Choisne N."/>
            <person name="Demange N."/>
            <person name="Orjeda G."/>
            <person name="Samain S."/>
            <person name="Cattolico L."/>
            <person name="Pelletier E."/>
            <person name="Couloux A."/>
            <person name="Segurens B."/>
            <person name="Wincker P."/>
            <person name="D'Hont A."/>
            <person name="Scarpelli C."/>
            <person name="Weissenbach J."/>
            <person name="Salanoubat M."/>
            <person name="Quetier F."/>
            <person name="Yu Y."/>
            <person name="Kim H.R."/>
            <person name="Rambo T."/>
            <person name="Currie J."/>
            <person name="Collura K."/>
            <person name="Luo M."/>
            <person name="Yang T."/>
            <person name="Ammiraju J.S.S."/>
            <person name="Engler F."/>
            <person name="Soderlund C."/>
            <person name="Wing R.A."/>
            <person name="Palmer L.E."/>
            <person name="de la Bastide M."/>
            <person name="Spiegel L."/>
            <person name="Nascimento L."/>
            <person name="Zutavern T."/>
            <person name="O'Shaughnessy A."/>
            <person name="Dike S."/>
            <person name="Dedhia N."/>
            <person name="Preston R."/>
            <person name="Balija V."/>
            <person name="McCombie W.R."/>
            <person name="Chow T."/>
            <person name="Chen H."/>
            <person name="Chung M."/>
            <person name="Chen C."/>
            <person name="Shaw J."/>
            <person name="Wu H."/>
            <person name="Hsiao K."/>
            <person name="Chao Y."/>
            <person name="Chu M."/>
            <person name="Cheng C."/>
            <person name="Hour A."/>
            <person name="Lee P."/>
            <person name="Lin S."/>
            <person name="Lin Y."/>
            <person name="Liou J."/>
            <person name="Liu S."/>
            <person name="Hsing Y."/>
            <person name="Raghuvanshi S."/>
            <person name="Mohanty A."/>
            <person name="Bharti A.K."/>
            <person name="Gaur A."/>
            <person name="Gupta V."/>
            <person name="Kumar D."/>
            <person name="Ravi V."/>
            <person name="Vij S."/>
            <person name="Kapur A."/>
            <person name="Khurana P."/>
            <person name="Khurana P."/>
            <person name="Khurana J.P."/>
            <person name="Tyagi A.K."/>
            <person name="Gaikwad K."/>
            <person name="Singh A."/>
            <person name="Dalal V."/>
            <person name="Srivastava S."/>
            <person name="Dixit A."/>
            <person name="Pal A.K."/>
            <person name="Ghazi I.A."/>
            <person name="Yadav M."/>
            <person name="Pandit A."/>
            <person name="Bhargava A."/>
            <person name="Sureshbabu K."/>
            <person name="Batra K."/>
            <person name="Sharma T.R."/>
            <person name="Mohapatra T."/>
            <person name="Singh N.K."/>
            <person name="Messing J."/>
            <person name="Nelson A.B."/>
            <person name="Fuks G."/>
            <person name="Kavchok S."/>
            <person name="Keizer G."/>
            <person name="Linton E."/>
            <person name="Llaca V."/>
            <person name="Song R."/>
            <person name="Tanyolac B."/>
            <person name="Young S."/>
            <person name="Ho-Il K."/>
            <person name="Hahn J.H."/>
            <person name="Sangsakoo G."/>
            <person name="Vanavichit A."/>
            <person name="de Mattos Luiz.A.T."/>
            <person name="Zimmer P.D."/>
            <person name="Malone G."/>
            <person name="Dellagostin O."/>
            <person name="de Oliveira A.C."/>
            <person name="Bevan M."/>
            <person name="Bancroft I."/>
            <person name="Minx P."/>
            <person name="Cordum H."/>
            <person name="Wilson R."/>
            <person name="Cheng Z."/>
            <person name="Jin W."/>
            <person name="Jiang J."/>
            <person name="Leong S.A."/>
            <person name="Iwama H."/>
            <person name="Gojobori T."/>
            <person name="Itoh T."/>
            <person name="Niimura Y."/>
            <person name="Fujii Y."/>
            <person name="Habara T."/>
            <person name="Sakai H."/>
            <person name="Sato Y."/>
            <person name="Wilson G."/>
            <person name="Kumar K."/>
            <person name="McCouch S."/>
            <person name="Juretic N."/>
            <person name="Hoen D."/>
            <person name="Wright S."/>
            <person name="Bruskiewich R."/>
            <person name="Bureau T."/>
            <person name="Miyao A."/>
            <person name="Hirochika H."/>
            <person name="Nishikawa T."/>
            <person name="Kadowaki K."/>
            <person name="Sugiura M."/>
            <person name="Burr B."/>
            <person name="Sasaki T."/>
        </authorList>
    </citation>
    <scope>NUCLEOTIDE SEQUENCE [LARGE SCALE GENOMIC DNA]</scope>
    <source>
        <strain evidence="3">cv. Nipponbare</strain>
    </source>
</reference>
<reference evidence="2 3" key="2">
    <citation type="journal article" date="2013" name="Plant Cell Physiol.">
        <title>Rice Annotation Project Database (RAP-DB): an integrative and interactive database for rice genomics.</title>
        <authorList>
            <person name="Sakai H."/>
            <person name="Lee S.S."/>
            <person name="Tanaka T."/>
            <person name="Numa H."/>
            <person name="Kim J."/>
            <person name="Kawahara Y."/>
            <person name="Wakimoto H."/>
            <person name="Yang C.C."/>
            <person name="Iwamoto M."/>
            <person name="Abe T."/>
            <person name="Yamada Y."/>
            <person name="Muto A."/>
            <person name="Inokuchi H."/>
            <person name="Ikemura T."/>
            <person name="Matsumoto T."/>
            <person name="Sasaki T."/>
            <person name="Itoh T."/>
        </authorList>
    </citation>
    <scope>NUCLEOTIDE SEQUENCE [LARGE SCALE GENOMIC DNA]</scope>
    <source>
        <strain evidence="3">cv. Nipponbare</strain>
    </source>
</reference>
<feature type="transmembrane region" description="Helical" evidence="1">
    <location>
        <begin position="41"/>
        <end position="60"/>
    </location>
</feature>
<evidence type="ECO:0000313" key="3">
    <source>
        <dbReference type="Proteomes" id="UP000059680"/>
    </source>
</evidence>
<protein>
    <submittedName>
        <fullName evidence="2">Os03g0254475 protein</fullName>
    </submittedName>
</protein>
<keyword evidence="1" id="KW-0472">Membrane</keyword>
<keyword evidence="3" id="KW-1185">Reference proteome</keyword>
<accession>A0A0P0VVW6</accession>
<dbReference type="EMBL" id="AP014959">
    <property type="protein sequence ID" value="BAS83311.1"/>
    <property type="molecule type" value="Genomic_DNA"/>
</dbReference>
<proteinExistence type="predicted"/>
<keyword evidence="1" id="KW-0812">Transmembrane</keyword>
<dbReference type="PaxDb" id="39947-A0A0P0VVW6"/>
<organism evidence="2 3">
    <name type="scientific">Oryza sativa subsp. japonica</name>
    <name type="common">Rice</name>
    <dbReference type="NCBI Taxonomy" id="39947"/>
    <lineage>
        <taxon>Eukaryota</taxon>
        <taxon>Viridiplantae</taxon>
        <taxon>Streptophyta</taxon>
        <taxon>Embryophyta</taxon>
        <taxon>Tracheophyta</taxon>
        <taxon>Spermatophyta</taxon>
        <taxon>Magnoliopsida</taxon>
        <taxon>Liliopsida</taxon>
        <taxon>Poales</taxon>
        <taxon>Poaceae</taxon>
        <taxon>BOP clade</taxon>
        <taxon>Oryzoideae</taxon>
        <taxon>Oryzeae</taxon>
        <taxon>Oryzinae</taxon>
        <taxon>Oryza</taxon>
        <taxon>Oryza sativa</taxon>
    </lineage>
</organism>